<dbReference type="SUPFAM" id="SSF53850">
    <property type="entry name" value="Periplasmic binding protein-like II"/>
    <property type="match status" value="1"/>
</dbReference>
<dbReference type="OrthoDB" id="9803988at2"/>
<evidence type="ECO:0000313" key="7">
    <source>
        <dbReference type="EMBL" id="QDY70507.1"/>
    </source>
</evidence>
<evidence type="ECO:0000313" key="8">
    <source>
        <dbReference type="Proteomes" id="UP000318483"/>
    </source>
</evidence>
<keyword evidence="4 5" id="KW-0732">Signal</keyword>
<feature type="chain" id="PRO_5023059339" evidence="5">
    <location>
        <begin position="24"/>
        <end position="528"/>
    </location>
</feature>
<dbReference type="GO" id="GO:1904680">
    <property type="term" value="F:peptide transmembrane transporter activity"/>
    <property type="evidence" value="ECO:0007669"/>
    <property type="project" value="TreeGrafter"/>
</dbReference>
<dbReference type="AlphaFoldDB" id="A0A5B8J7Q4"/>
<proteinExistence type="inferred from homology"/>
<evidence type="ECO:0000256" key="5">
    <source>
        <dbReference type="SAM" id="SignalP"/>
    </source>
</evidence>
<dbReference type="PIRSF" id="PIRSF002741">
    <property type="entry name" value="MppA"/>
    <property type="match status" value="1"/>
</dbReference>
<dbReference type="GO" id="GO:0015833">
    <property type="term" value="P:peptide transport"/>
    <property type="evidence" value="ECO:0007669"/>
    <property type="project" value="TreeGrafter"/>
</dbReference>
<reference evidence="7 8" key="1">
    <citation type="submission" date="2019-07" db="EMBL/GenBank/DDBJ databases">
        <title>Litoreibacter alkalisoli sp. nov., isolated from saline-alkaline soil.</title>
        <authorList>
            <person name="Wang S."/>
            <person name="Xu L."/>
            <person name="Xing Y.-T."/>
            <person name="Sun J.-Q."/>
        </authorList>
    </citation>
    <scope>NUCLEOTIDE SEQUENCE [LARGE SCALE GENOMIC DNA]</scope>
    <source>
        <strain evidence="7 8">LN3S51</strain>
        <plasmid evidence="7 8">unnamed1</plasmid>
    </source>
</reference>
<sequence>MKFLNTALTGVSLSLAFTTMAHANGNDVTWATSTDIPTLDPYAFASTSALAFQNHIYEGLVGWNADFEIEPVLAESYEYTDDTTIRFKLREGVTFHDGAAFTADDVVASVNRATNENAGIRGNVSTIASAEKIDDYTVDIKLAEQSPIAINELTGLLIMDQEWLEANRALEPTSMSAGTEGYATNNANGTGPFSLVSRRRDVAMELAANPDWWNNENKTHNIDTITFKPVTSDATRLAGLLSGEYTLVTDVPLQDLERLEANDSLEVKVSPTLRVNMFSLNMDDELNAGNVDGKNPLQDVRVRQAMMMALDREAITQKIMRGMSEPANSYIAPAIVGFDEANQIDLAYDPEGAKALLEEAGYGDGFKLAFDCVEGAYLNARQWCQAAQAFWARIGIEAELNVHPRSTYSQIRDNGRTDIGVLGWANLPLIDAYSINQQLIHSKDGGIYGAFNIPRYKNEEVDSLIEASAVEMDQEKRKELIGQVMAKSQADLPFIPMHYEPVAWVSKTEFGVPIYPDNVVRLWRAGFE</sequence>
<dbReference type="Gene3D" id="3.40.190.10">
    <property type="entry name" value="Periplasmic binding protein-like II"/>
    <property type="match status" value="1"/>
</dbReference>
<dbReference type="InterPro" id="IPR039424">
    <property type="entry name" value="SBP_5"/>
</dbReference>
<dbReference type="PANTHER" id="PTHR30290">
    <property type="entry name" value="PERIPLASMIC BINDING COMPONENT OF ABC TRANSPORTER"/>
    <property type="match status" value="1"/>
</dbReference>
<organism evidence="7 8">
    <name type="scientific">Qingshengfaniella alkalisoli</name>
    <dbReference type="NCBI Taxonomy" id="2599296"/>
    <lineage>
        <taxon>Bacteria</taxon>
        <taxon>Pseudomonadati</taxon>
        <taxon>Pseudomonadota</taxon>
        <taxon>Alphaproteobacteria</taxon>
        <taxon>Rhodobacterales</taxon>
        <taxon>Paracoccaceae</taxon>
        <taxon>Qingshengfaniella</taxon>
    </lineage>
</organism>
<evidence type="ECO:0000256" key="3">
    <source>
        <dbReference type="ARBA" id="ARBA00022448"/>
    </source>
</evidence>
<dbReference type="GO" id="GO:0043190">
    <property type="term" value="C:ATP-binding cassette (ABC) transporter complex"/>
    <property type="evidence" value="ECO:0007669"/>
    <property type="project" value="InterPro"/>
</dbReference>
<evidence type="ECO:0000259" key="6">
    <source>
        <dbReference type="Pfam" id="PF00496"/>
    </source>
</evidence>
<evidence type="ECO:0000256" key="4">
    <source>
        <dbReference type="ARBA" id="ARBA00022729"/>
    </source>
</evidence>
<keyword evidence="8" id="KW-1185">Reference proteome</keyword>
<dbReference type="EMBL" id="CP042262">
    <property type="protein sequence ID" value="QDY70507.1"/>
    <property type="molecule type" value="Genomic_DNA"/>
</dbReference>
<comment type="similarity">
    <text evidence="2">Belongs to the bacterial solute-binding protein 5 family.</text>
</comment>
<dbReference type="KEGG" id="lit:FPZ52_12425"/>
<dbReference type="CDD" id="cd08498">
    <property type="entry name" value="PBP2_NikA_DppA_OppA_like_2"/>
    <property type="match status" value="1"/>
</dbReference>
<protein>
    <submittedName>
        <fullName evidence="7">ABC transporter substrate-binding protein</fullName>
    </submittedName>
</protein>
<accession>A0A5B8J7Q4</accession>
<keyword evidence="7" id="KW-0614">Plasmid</keyword>
<dbReference type="Pfam" id="PF00496">
    <property type="entry name" value="SBP_bac_5"/>
    <property type="match status" value="1"/>
</dbReference>
<feature type="signal peptide" evidence="5">
    <location>
        <begin position="1"/>
        <end position="23"/>
    </location>
</feature>
<keyword evidence="3" id="KW-0813">Transport</keyword>
<dbReference type="Gene3D" id="3.10.105.10">
    <property type="entry name" value="Dipeptide-binding Protein, Domain 3"/>
    <property type="match status" value="1"/>
</dbReference>
<gene>
    <name evidence="7" type="ORF">FPZ52_12425</name>
</gene>
<dbReference type="InterPro" id="IPR030678">
    <property type="entry name" value="Peptide/Ni-bd"/>
</dbReference>
<dbReference type="Proteomes" id="UP000318483">
    <property type="component" value="Plasmid unnamed1"/>
</dbReference>
<evidence type="ECO:0000256" key="1">
    <source>
        <dbReference type="ARBA" id="ARBA00004418"/>
    </source>
</evidence>
<feature type="domain" description="Solute-binding protein family 5" evidence="6">
    <location>
        <begin position="68"/>
        <end position="432"/>
    </location>
</feature>
<dbReference type="InterPro" id="IPR000914">
    <property type="entry name" value="SBP_5_dom"/>
</dbReference>
<geneLocation type="plasmid" evidence="7 8">
    <name>unnamed1</name>
</geneLocation>
<evidence type="ECO:0000256" key="2">
    <source>
        <dbReference type="ARBA" id="ARBA00005695"/>
    </source>
</evidence>
<dbReference type="RefSeq" id="WP_146365925.1">
    <property type="nucleotide sequence ID" value="NZ_CP042262.1"/>
</dbReference>
<dbReference type="GO" id="GO:0030288">
    <property type="term" value="C:outer membrane-bounded periplasmic space"/>
    <property type="evidence" value="ECO:0007669"/>
    <property type="project" value="UniProtKB-ARBA"/>
</dbReference>
<comment type="subcellular location">
    <subcellularLocation>
        <location evidence="1">Periplasm</location>
    </subcellularLocation>
</comment>
<dbReference type="PANTHER" id="PTHR30290:SF9">
    <property type="entry name" value="OLIGOPEPTIDE-BINDING PROTEIN APPA"/>
    <property type="match status" value="1"/>
</dbReference>
<name>A0A5B8J7Q4_9RHOB</name>